<reference evidence="5" key="1">
    <citation type="journal article" date="2021" name="Microb. Physiol.">
        <title>Proteogenomic Insights into the Physiology of Marine, Sulfate-Reducing, Filamentous Desulfonema limicola and Desulfonema magnum.</title>
        <authorList>
            <person name="Schnaars V."/>
            <person name="Wohlbrand L."/>
            <person name="Scheve S."/>
            <person name="Hinrichs C."/>
            <person name="Reinhardt R."/>
            <person name="Rabus R."/>
        </authorList>
    </citation>
    <scope>NUCLEOTIDE SEQUENCE</scope>
    <source>
        <strain evidence="5">5ac10</strain>
    </source>
</reference>
<dbReference type="SUPFAM" id="SSF53850">
    <property type="entry name" value="Periplasmic binding protein-like II"/>
    <property type="match status" value="1"/>
</dbReference>
<gene>
    <name evidence="5" type="ORF">dnl_39000</name>
</gene>
<dbReference type="GO" id="GO:1904680">
    <property type="term" value="F:peptide transmembrane transporter activity"/>
    <property type="evidence" value="ECO:0007669"/>
    <property type="project" value="TreeGrafter"/>
</dbReference>
<evidence type="ECO:0000256" key="2">
    <source>
        <dbReference type="ARBA" id="ARBA00022448"/>
    </source>
</evidence>
<evidence type="ECO:0000256" key="3">
    <source>
        <dbReference type="ARBA" id="ARBA00022729"/>
    </source>
</evidence>
<accession>A0A975BA64</accession>
<dbReference type="AlphaFoldDB" id="A0A975BA64"/>
<keyword evidence="2" id="KW-0813">Transport</keyword>
<dbReference type="GO" id="GO:0015833">
    <property type="term" value="P:peptide transport"/>
    <property type="evidence" value="ECO:0007669"/>
    <property type="project" value="TreeGrafter"/>
</dbReference>
<sequence>MKFFFKIIINSRFLFLVLSTLVLILNGDNLKTAFAVHDADQPKKQYGGELIIAQNADLVTMDPALASDMESAKIMACIFQGLVTYEDDSTEIKPMLASSWEVHDNGKIWIFNLHKNIKFHDGTPCNAEAVVFSFLRQIDPRHPFYRKDFGYAAFAFKYVQAVEAENEYSVKFCLEKPFAPFLYNLAMVFASPVVSPSAIKKWGHEFEKNPVGTGPFMFETRIPGDRVILKKNSDYWGKPPYLDKLVFRSIPNIAIRFKEFQNGKIHVMDGISPVDVKSIEQLPERRLSMQPGLTIGYLAMNTQKPPFDNLKVRQAVNYAINKENLVRLTYKGFALKAKNPIPPSLWGYNDNIDDYEYMPEKARELLKEAGYEKGFNTTLMTMSVSRPYMSQPAKVARAIKGNLAGVGIMADIVYEYDWKEYLKKVQNGEHEMCMYGWIGDNGDPDNFFYVLLDKDNAVKPVAQNLAFFKNEDLHKILIKAQQSSDRQERINLYMQAQEIIHDQAPWVPIAHNQQIGAYHKNVHDLIFHPTGIIKFDKVWME</sequence>
<organism evidence="5 6">
    <name type="scientific">Desulfonema limicola</name>
    <dbReference type="NCBI Taxonomy" id="45656"/>
    <lineage>
        <taxon>Bacteria</taxon>
        <taxon>Pseudomonadati</taxon>
        <taxon>Thermodesulfobacteriota</taxon>
        <taxon>Desulfobacteria</taxon>
        <taxon>Desulfobacterales</taxon>
        <taxon>Desulfococcaceae</taxon>
        <taxon>Desulfonema</taxon>
    </lineage>
</organism>
<evidence type="ECO:0000259" key="4">
    <source>
        <dbReference type="Pfam" id="PF00496"/>
    </source>
</evidence>
<comment type="similarity">
    <text evidence="1">Belongs to the bacterial solute-binding protein 5 family.</text>
</comment>
<dbReference type="RefSeq" id="WP_207687584.1">
    <property type="nucleotide sequence ID" value="NZ_CP061799.1"/>
</dbReference>
<dbReference type="GO" id="GO:0043190">
    <property type="term" value="C:ATP-binding cassette (ABC) transporter complex"/>
    <property type="evidence" value="ECO:0007669"/>
    <property type="project" value="InterPro"/>
</dbReference>
<evidence type="ECO:0000313" key="5">
    <source>
        <dbReference type="EMBL" id="QTA81562.1"/>
    </source>
</evidence>
<dbReference type="GO" id="GO:0030288">
    <property type="term" value="C:outer membrane-bounded periplasmic space"/>
    <property type="evidence" value="ECO:0007669"/>
    <property type="project" value="UniProtKB-ARBA"/>
</dbReference>
<proteinExistence type="inferred from homology"/>
<feature type="domain" description="Solute-binding protein family 5" evidence="4">
    <location>
        <begin position="91"/>
        <end position="456"/>
    </location>
</feature>
<evidence type="ECO:0000256" key="1">
    <source>
        <dbReference type="ARBA" id="ARBA00005695"/>
    </source>
</evidence>
<evidence type="ECO:0000313" key="6">
    <source>
        <dbReference type="Proteomes" id="UP000663720"/>
    </source>
</evidence>
<dbReference type="Gene3D" id="3.10.105.10">
    <property type="entry name" value="Dipeptide-binding Protein, Domain 3"/>
    <property type="match status" value="1"/>
</dbReference>
<dbReference type="Gene3D" id="3.40.190.10">
    <property type="entry name" value="Periplasmic binding protein-like II"/>
    <property type="match status" value="1"/>
</dbReference>
<keyword evidence="3" id="KW-0732">Signal</keyword>
<dbReference type="EMBL" id="CP061799">
    <property type="protein sequence ID" value="QTA81562.1"/>
    <property type="molecule type" value="Genomic_DNA"/>
</dbReference>
<dbReference type="InterPro" id="IPR030678">
    <property type="entry name" value="Peptide/Ni-bd"/>
</dbReference>
<keyword evidence="6" id="KW-1185">Reference proteome</keyword>
<dbReference type="Proteomes" id="UP000663720">
    <property type="component" value="Chromosome"/>
</dbReference>
<dbReference type="PIRSF" id="PIRSF002741">
    <property type="entry name" value="MppA"/>
    <property type="match status" value="1"/>
</dbReference>
<dbReference type="Gene3D" id="3.90.76.10">
    <property type="entry name" value="Dipeptide-binding Protein, Domain 1"/>
    <property type="match status" value="1"/>
</dbReference>
<dbReference type="CDD" id="cd08493">
    <property type="entry name" value="PBP2_DppA_like"/>
    <property type="match status" value="1"/>
</dbReference>
<dbReference type="PANTHER" id="PTHR30290:SF9">
    <property type="entry name" value="OLIGOPEPTIDE-BINDING PROTEIN APPA"/>
    <property type="match status" value="1"/>
</dbReference>
<protein>
    <submittedName>
        <fullName evidence="5">Extracellular solute-binding protein, family 5</fullName>
    </submittedName>
</protein>
<dbReference type="KEGG" id="dli:dnl_39000"/>
<dbReference type="Pfam" id="PF00496">
    <property type="entry name" value="SBP_bac_5"/>
    <property type="match status" value="1"/>
</dbReference>
<dbReference type="InterPro" id="IPR039424">
    <property type="entry name" value="SBP_5"/>
</dbReference>
<name>A0A975BA64_9BACT</name>
<dbReference type="PANTHER" id="PTHR30290">
    <property type="entry name" value="PERIPLASMIC BINDING COMPONENT OF ABC TRANSPORTER"/>
    <property type="match status" value="1"/>
</dbReference>
<dbReference type="InterPro" id="IPR000914">
    <property type="entry name" value="SBP_5_dom"/>
</dbReference>